<dbReference type="SUPFAM" id="SSF51735">
    <property type="entry name" value="NAD(P)-binding Rossmann-fold domains"/>
    <property type="match status" value="1"/>
</dbReference>
<keyword evidence="3" id="KW-1185">Reference proteome</keyword>
<feature type="domain" description="NAD-dependent epimerase/dehydratase" evidence="1">
    <location>
        <begin position="5"/>
        <end position="207"/>
    </location>
</feature>
<dbReference type="Proteomes" id="UP001596977">
    <property type="component" value="Unassembled WGS sequence"/>
</dbReference>
<dbReference type="RefSeq" id="WP_264942865.1">
    <property type="nucleotide sequence ID" value="NZ_JAPDRA010000001.1"/>
</dbReference>
<dbReference type="Pfam" id="PF01370">
    <property type="entry name" value="Epimerase"/>
    <property type="match status" value="1"/>
</dbReference>
<accession>A0ABW3H086</accession>
<comment type="caution">
    <text evidence="2">The sequence shown here is derived from an EMBL/GenBank/DDBJ whole genome shotgun (WGS) entry which is preliminary data.</text>
</comment>
<gene>
    <name evidence="2" type="ORF">ACFQ1E_00730</name>
</gene>
<dbReference type="EMBL" id="JBHTJG010000001">
    <property type="protein sequence ID" value="MFD0944855.1"/>
    <property type="molecule type" value="Genomic_DNA"/>
</dbReference>
<evidence type="ECO:0000313" key="2">
    <source>
        <dbReference type="EMBL" id="MFD0944855.1"/>
    </source>
</evidence>
<dbReference type="Gene3D" id="3.40.50.720">
    <property type="entry name" value="NAD(P)-binding Rossmann-like Domain"/>
    <property type="match status" value="1"/>
</dbReference>
<evidence type="ECO:0000259" key="1">
    <source>
        <dbReference type="Pfam" id="PF01370"/>
    </source>
</evidence>
<sequence>MTKTVLVLGATGGVGGETARALLRHGWRARALARRIPAAAEGIEWIAGDALDQAAVIRAAAGADAIVHAVNPPGYRNWDRLVLPMLANSIAAAQAAGARLALPGTVYNYDARSVAVAVPDTPQRPDTRKGAIRAEMERMLADAPGLRALVLRAGDFFGPRAANNWLSQGMVKPGRPVRSLLYPGRRGVGHAWAYLPDVGEAFARLLDIEQQLPGFARHHFAGHWIDGAGFAAALAEAAGHPVRVRGFPWGLLPLVAPFNATMRELIEMRGFWRHPLRLEDPGLEAAIGPEPRTPLIQALRTTLAALGCLEGAAEGGNLDFSVSGA</sequence>
<reference evidence="3" key="1">
    <citation type="journal article" date="2019" name="Int. J. Syst. Evol. Microbiol.">
        <title>The Global Catalogue of Microorganisms (GCM) 10K type strain sequencing project: providing services to taxonomists for standard genome sequencing and annotation.</title>
        <authorList>
            <consortium name="The Broad Institute Genomics Platform"/>
            <consortium name="The Broad Institute Genome Sequencing Center for Infectious Disease"/>
            <person name="Wu L."/>
            <person name="Ma J."/>
        </authorList>
    </citation>
    <scope>NUCLEOTIDE SEQUENCE [LARGE SCALE GENOMIC DNA]</scope>
    <source>
        <strain evidence="3">CCUG 62982</strain>
    </source>
</reference>
<evidence type="ECO:0000313" key="3">
    <source>
        <dbReference type="Proteomes" id="UP001596977"/>
    </source>
</evidence>
<proteinExistence type="predicted"/>
<dbReference type="InterPro" id="IPR036291">
    <property type="entry name" value="NAD(P)-bd_dom_sf"/>
</dbReference>
<dbReference type="InterPro" id="IPR001509">
    <property type="entry name" value="Epimerase_deHydtase"/>
</dbReference>
<name>A0ABW3H086_9SPHN</name>
<protein>
    <submittedName>
        <fullName evidence="2">NAD-dependent epimerase/dehydratase family protein</fullName>
    </submittedName>
</protein>
<organism evidence="2 3">
    <name type="scientific">Sphingomonas canadensis</name>
    <dbReference type="NCBI Taxonomy" id="1219257"/>
    <lineage>
        <taxon>Bacteria</taxon>
        <taxon>Pseudomonadati</taxon>
        <taxon>Pseudomonadota</taxon>
        <taxon>Alphaproteobacteria</taxon>
        <taxon>Sphingomonadales</taxon>
        <taxon>Sphingomonadaceae</taxon>
        <taxon>Sphingomonas</taxon>
    </lineage>
</organism>